<dbReference type="PANTHER" id="PTHR44520:SF2">
    <property type="entry name" value="RESPONSE REGULATOR RCP1"/>
    <property type="match status" value="1"/>
</dbReference>
<evidence type="ECO:0000259" key="2">
    <source>
        <dbReference type="PROSITE" id="PS50110"/>
    </source>
</evidence>
<dbReference type="PROSITE" id="PS50110">
    <property type="entry name" value="RESPONSE_REGULATORY"/>
    <property type="match status" value="1"/>
</dbReference>
<dbReference type="InterPro" id="IPR011006">
    <property type="entry name" value="CheY-like_superfamily"/>
</dbReference>
<dbReference type="Pfam" id="PF00072">
    <property type="entry name" value="Response_reg"/>
    <property type="match status" value="1"/>
</dbReference>
<dbReference type="RefSeq" id="WP_127339213.1">
    <property type="nucleotide sequence ID" value="NZ_QWDM01000009.1"/>
</dbReference>
<reference evidence="4" key="1">
    <citation type="journal article" date="2019" name="Syst. Appl. Microbiol.">
        <title>Flavobacterium circumlabens sp. nov. and Flavobacterium cupreum sp. nov., two psychrotrophic species isolated from Antarctic environmental samples.</title>
        <authorList>
            <person name="Kralova S."/>
            <person name="Busse H.-J."/>
            <person name="Svec P."/>
            <person name="Maslanova I."/>
            <person name="Stankova E."/>
            <person name="Bartak M."/>
            <person name="Sedlacek I."/>
        </authorList>
    </citation>
    <scope>NUCLEOTIDE SEQUENCE [LARGE SCALE GENOMIC DNA]</scope>
    <source>
        <strain evidence="4">CCM 8825</strain>
    </source>
</reference>
<comment type="caution">
    <text evidence="3">The sequence shown here is derived from an EMBL/GenBank/DDBJ whole genome shotgun (WGS) entry which is preliminary data.</text>
</comment>
<organism evidence="3 4">
    <name type="scientific">Flavobacterium cupreum</name>
    <dbReference type="NCBI Taxonomy" id="2133766"/>
    <lineage>
        <taxon>Bacteria</taxon>
        <taxon>Pseudomonadati</taxon>
        <taxon>Bacteroidota</taxon>
        <taxon>Flavobacteriia</taxon>
        <taxon>Flavobacteriales</taxon>
        <taxon>Flavobacteriaceae</taxon>
        <taxon>Flavobacterium</taxon>
    </lineage>
</organism>
<keyword evidence="1" id="KW-0597">Phosphoprotein</keyword>
<dbReference type="InterPro" id="IPR052893">
    <property type="entry name" value="TCS_response_regulator"/>
</dbReference>
<dbReference type="InterPro" id="IPR001789">
    <property type="entry name" value="Sig_transdc_resp-reg_receiver"/>
</dbReference>
<evidence type="ECO:0000256" key="1">
    <source>
        <dbReference type="PROSITE-ProRule" id="PRU00169"/>
    </source>
</evidence>
<evidence type="ECO:0000313" key="3">
    <source>
        <dbReference type="EMBL" id="RUT69541.1"/>
    </source>
</evidence>
<dbReference type="Proteomes" id="UP000288102">
    <property type="component" value="Unassembled WGS sequence"/>
</dbReference>
<dbReference type="GO" id="GO:0000160">
    <property type="term" value="P:phosphorelay signal transduction system"/>
    <property type="evidence" value="ECO:0007669"/>
    <property type="project" value="InterPro"/>
</dbReference>
<dbReference type="EMBL" id="QWDM01000009">
    <property type="protein sequence ID" value="RUT69541.1"/>
    <property type="molecule type" value="Genomic_DNA"/>
</dbReference>
<proteinExistence type="predicted"/>
<dbReference type="SUPFAM" id="SSF52172">
    <property type="entry name" value="CheY-like"/>
    <property type="match status" value="1"/>
</dbReference>
<feature type="domain" description="Response regulatory" evidence="2">
    <location>
        <begin position="6"/>
        <end position="128"/>
    </location>
</feature>
<feature type="modified residue" description="4-aspartylphosphate" evidence="1">
    <location>
        <position position="59"/>
    </location>
</feature>
<dbReference type="SMART" id="SM00448">
    <property type="entry name" value="REC"/>
    <property type="match status" value="1"/>
</dbReference>
<dbReference type="OrthoDB" id="958614at2"/>
<name>A0A434A558_9FLAO</name>
<dbReference type="PANTHER" id="PTHR44520">
    <property type="entry name" value="RESPONSE REGULATOR RCP1-RELATED"/>
    <property type="match status" value="1"/>
</dbReference>
<dbReference type="AlphaFoldDB" id="A0A434A558"/>
<gene>
    <name evidence="3" type="ORF">D0817_15295</name>
</gene>
<evidence type="ECO:0000313" key="4">
    <source>
        <dbReference type="Proteomes" id="UP000288102"/>
    </source>
</evidence>
<sequence>MRRKADIIIIEDDEDDRIFLQDIFDSLKYPNKLVFFEDPTLVLDYLSSPAVYPFMILSDINMPKMDGFELRNKILSRPETSKKCVPYIFMSTSKSPENVSKAYDCHVQGFFRKEADFNDYKETIENIMRYWITSLTPTSTT</sequence>
<keyword evidence="4" id="KW-1185">Reference proteome</keyword>
<accession>A0A434A558</accession>
<dbReference type="Gene3D" id="3.40.50.2300">
    <property type="match status" value="1"/>
</dbReference>
<protein>
    <submittedName>
        <fullName evidence="3">Response regulator</fullName>
    </submittedName>
</protein>